<reference evidence="3" key="1">
    <citation type="submission" date="2016-01" db="EMBL/GenBank/DDBJ databases">
        <authorList>
            <person name="Peeters Charlotte."/>
        </authorList>
    </citation>
    <scope>NUCLEOTIDE SEQUENCE</scope>
    <source>
        <strain evidence="3">LMG 22936</strain>
    </source>
</reference>
<dbReference type="InterPro" id="IPR051472">
    <property type="entry name" value="T3SS_Stator/FliH"/>
</dbReference>
<protein>
    <submittedName>
        <fullName evidence="3">Flagellar assembly protein H</fullName>
    </submittedName>
</protein>
<gene>
    <name evidence="3" type="ORF">AWB66_00219</name>
</gene>
<organism evidence="3 4">
    <name type="scientific">Caballeronia telluris</name>
    <dbReference type="NCBI Taxonomy" id="326475"/>
    <lineage>
        <taxon>Bacteria</taxon>
        <taxon>Pseudomonadati</taxon>
        <taxon>Pseudomonadota</taxon>
        <taxon>Betaproteobacteria</taxon>
        <taxon>Burkholderiales</taxon>
        <taxon>Burkholderiaceae</taxon>
        <taxon>Caballeronia</taxon>
    </lineage>
</organism>
<comment type="caution">
    <text evidence="3">The sequence shown here is derived from an EMBL/GenBank/DDBJ whole genome shotgun (WGS) entry which is preliminary data.</text>
</comment>
<keyword evidence="4" id="KW-1185">Reference proteome</keyword>
<accession>A0A158ET75</accession>
<keyword evidence="1" id="KW-0813">Transport</keyword>
<dbReference type="AlphaFoldDB" id="A0A158ET75"/>
<evidence type="ECO:0000256" key="2">
    <source>
        <dbReference type="ARBA" id="ARBA00022927"/>
    </source>
</evidence>
<keyword evidence="3" id="KW-0966">Cell projection</keyword>
<dbReference type="GO" id="GO:0005829">
    <property type="term" value="C:cytosol"/>
    <property type="evidence" value="ECO:0007669"/>
    <property type="project" value="TreeGrafter"/>
</dbReference>
<dbReference type="Proteomes" id="UP000054717">
    <property type="component" value="Unassembled WGS sequence"/>
</dbReference>
<keyword evidence="3" id="KW-0282">Flagellum</keyword>
<sequence length="245" mass="25777">MTTLIKARSVQYRRNAHAAAKPHGDLGMSLMEQTPRDQTLTSQTSKQAISAPDGRDAELLALKSQLVQLTSTHAEFEHAAAAEAAAAYENGLAEGLAKGRELAVQDHERRDASLRSGVDAAVAAFHASLSALEPLAIDIAVVALERMLGDADEHAELITRTAAHHVAQLAAGSVLALEFATTDFPSSDDLARAAGPLARDHAVRVGVNTQLKAGQCLIRLNLGTLDASLDGQLARIRTALLEASS</sequence>
<proteinExistence type="predicted"/>
<keyword evidence="2" id="KW-0653">Protein transport</keyword>
<keyword evidence="3" id="KW-0969">Cilium</keyword>
<dbReference type="STRING" id="326475.AWB66_00219"/>
<dbReference type="PANTHER" id="PTHR34982">
    <property type="entry name" value="YOP PROTEINS TRANSLOCATION PROTEIN L"/>
    <property type="match status" value="1"/>
</dbReference>
<evidence type="ECO:0000313" key="3">
    <source>
        <dbReference type="EMBL" id="SAL10673.1"/>
    </source>
</evidence>
<dbReference type="GO" id="GO:0015031">
    <property type="term" value="P:protein transport"/>
    <property type="evidence" value="ECO:0007669"/>
    <property type="project" value="UniProtKB-KW"/>
</dbReference>
<dbReference type="RefSeq" id="WP_125469631.1">
    <property type="nucleotide sequence ID" value="NZ_FCNZ02000001.1"/>
</dbReference>
<evidence type="ECO:0000256" key="1">
    <source>
        <dbReference type="ARBA" id="ARBA00022448"/>
    </source>
</evidence>
<dbReference type="PANTHER" id="PTHR34982:SF1">
    <property type="entry name" value="FLAGELLAR ASSEMBLY PROTEIN FLIH"/>
    <property type="match status" value="1"/>
</dbReference>
<dbReference type="EMBL" id="FCNZ02000001">
    <property type="protein sequence ID" value="SAL10673.1"/>
    <property type="molecule type" value="Genomic_DNA"/>
</dbReference>
<name>A0A158ET75_9BURK</name>
<evidence type="ECO:0000313" key="4">
    <source>
        <dbReference type="Proteomes" id="UP000054717"/>
    </source>
</evidence>